<dbReference type="eggNOG" id="COG0559">
    <property type="taxonomic scope" value="Bacteria"/>
</dbReference>
<keyword evidence="5" id="KW-0029">Amino-acid transport</keyword>
<evidence type="ECO:0000256" key="7">
    <source>
        <dbReference type="ARBA" id="ARBA00023136"/>
    </source>
</evidence>
<dbReference type="PATRIC" id="fig|121719.5.peg.2847"/>
<dbReference type="GO" id="GO:0005886">
    <property type="term" value="C:plasma membrane"/>
    <property type="evidence" value="ECO:0007669"/>
    <property type="project" value="UniProtKB-SubCell"/>
</dbReference>
<keyword evidence="3" id="KW-1003">Cell membrane</keyword>
<evidence type="ECO:0000256" key="2">
    <source>
        <dbReference type="ARBA" id="ARBA00022448"/>
    </source>
</evidence>
<evidence type="ECO:0000256" key="1">
    <source>
        <dbReference type="ARBA" id="ARBA00004651"/>
    </source>
</evidence>
<evidence type="ECO:0000256" key="6">
    <source>
        <dbReference type="ARBA" id="ARBA00022989"/>
    </source>
</evidence>
<geneLocation type="plasmid" evidence="9 10">
    <name>p.p-1</name>
</geneLocation>
<gene>
    <name evidence="9" type="ORF">APZ00_25255</name>
</gene>
<keyword evidence="6" id="KW-1133">Transmembrane helix</keyword>
<dbReference type="EMBL" id="CP013069">
    <property type="protein sequence ID" value="ALV30531.1"/>
    <property type="molecule type" value="Genomic_DNA"/>
</dbReference>
<reference evidence="9 10" key="1">
    <citation type="submission" date="2015-10" db="EMBL/GenBank/DDBJ databases">
        <title>The world's first case of liver abscess caused by Pannonibacter phragmitetus.</title>
        <authorList>
            <person name="Ming D."/>
            <person name="Wang M."/>
            <person name="Zhou Y."/>
            <person name="Jiang T."/>
            <person name="Hu S."/>
        </authorList>
    </citation>
    <scope>NUCLEOTIDE SEQUENCE [LARGE SCALE GENOMIC DNA]</scope>
    <source>
        <strain evidence="9 10">31801</strain>
        <plasmid evidence="9 10">p.p-1</plasmid>
    </source>
</reference>
<evidence type="ECO:0000256" key="3">
    <source>
        <dbReference type="ARBA" id="ARBA00022475"/>
    </source>
</evidence>
<dbReference type="GO" id="GO:0006865">
    <property type="term" value="P:amino acid transport"/>
    <property type="evidence" value="ECO:0007669"/>
    <property type="project" value="UniProtKB-KW"/>
</dbReference>
<evidence type="ECO:0000256" key="4">
    <source>
        <dbReference type="ARBA" id="ARBA00022692"/>
    </source>
</evidence>
<dbReference type="KEGG" id="pphr:APZ00_25255"/>
<dbReference type="GO" id="GO:0022857">
    <property type="term" value="F:transmembrane transporter activity"/>
    <property type="evidence" value="ECO:0007669"/>
    <property type="project" value="InterPro"/>
</dbReference>
<comment type="subcellular location">
    <subcellularLocation>
        <location evidence="1">Cell membrane</location>
        <topology evidence="1">Multi-pass membrane protein</topology>
    </subcellularLocation>
</comment>
<dbReference type="CDD" id="cd06582">
    <property type="entry name" value="TM_PBP1_LivH_like"/>
    <property type="match status" value="1"/>
</dbReference>
<keyword evidence="7" id="KW-0472">Membrane</keyword>
<dbReference type="Proteomes" id="UP000064921">
    <property type="component" value="Plasmid p.p-1"/>
</dbReference>
<protein>
    <submittedName>
        <fullName evidence="9">ABC transporter permease</fullName>
    </submittedName>
</protein>
<accession>A0A0L0ISV9</accession>
<keyword evidence="9" id="KW-0614">Plasmid</keyword>
<evidence type="ECO:0000313" key="9">
    <source>
        <dbReference type="EMBL" id="ALV30531.1"/>
    </source>
</evidence>
<evidence type="ECO:0000256" key="8">
    <source>
        <dbReference type="ARBA" id="ARBA00037998"/>
    </source>
</evidence>
<evidence type="ECO:0000256" key="5">
    <source>
        <dbReference type="ARBA" id="ARBA00022970"/>
    </source>
</evidence>
<organism evidence="9 10">
    <name type="scientific">Pannonibacter phragmitetus</name>
    <dbReference type="NCBI Taxonomy" id="121719"/>
    <lineage>
        <taxon>Bacteria</taxon>
        <taxon>Pseudomonadati</taxon>
        <taxon>Pseudomonadota</taxon>
        <taxon>Alphaproteobacteria</taxon>
        <taxon>Hyphomicrobiales</taxon>
        <taxon>Stappiaceae</taxon>
        <taxon>Pannonibacter</taxon>
    </lineage>
</organism>
<dbReference type="PANTHER" id="PTHR11795:SF450">
    <property type="entry name" value="ABC TRANSPORTER PERMEASE PROTEIN"/>
    <property type="match status" value="1"/>
</dbReference>
<dbReference type="RefSeq" id="WP_050475270.1">
    <property type="nucleotide sequence ID" value="NZ_CP013069.1"/>
</dbReference>
<sequence length="290" mass="29622">MPELLQFLFSGVTVGAVYALAALGFTIIYNASDVVNFAQGEFVMLGGMITVFAHLAGAPLPLAALLAIVITASLGVAMNKLAIEPARGAPVVSLVIITIGASIFIRGAAQLIFGKQIHSFPAFSGDAPFHIGGATILPQSLWVIGGAVAVFIGLWLFFTRTLLGRAVLATSNNPLAAQLVGINTGFVMTLSFALSAGIGALAGVLVTPITLTSYDVGLGLALKGFAAAMLGGMGNPKGALVGGLTLGLLEALTAGYISSQYKDAAAFLVILAVLFFLPQGLFGRKATERV</sequence>
<dbReference type="Pfam" id="PF02653">
    <property type="entry name" value="BPD_transp_2"/>
    <property type="match status" value="1"/>
</dbReference>
<keyword evidence="10" id="KW-1185">Reference proteome</keyword>
<dbReference type="InterPro" id="IPR052157">
    <property type="entry name" value="BCAA_transport_permease"/>
</dbReference>
<evidence type="ECO:0000313" key="10">
    <source>
        <dbReference type="Proteomes" id="UP000064921"/>
    </source>
</evidence>
<proteinExistence type="inferred from homology"/>
<dbReference type="PANTHER" id="PTHR11795">
    <property type="entry name" value="BRANCHED-CHAIN AMINO ACID TRANSPORT SYSTEM PERMEASE PROTEIN LIVH"/>
    <property type="match status" value="1"/>
</dbReference>
<dbReference type="AlphaFoldDB" id="A0A0L0ISV9"/>
<dbReference type="InterPro" id="IPR001851">
    <property type="entry name" value="ABC_transp_permease"/>
</dbReference>
<keyword evidence="2" id="KW-0813">Transport</keyword>
<name>A0A0L0ISV9_9HYPH</name>
<comment type="similarity">
    <text evidence="8">Belongs to the binding-protein-dependent transport system permease family. LivHM subfamily.</text>
</comment>
<keyword evidence="4" id="KW-0812">Transmembrane</keyword>